<dbReference type="GO" id="GO:0005886">
    <property type="term" value="C:plasma membrane"/>
    <property type="evidence" value="ECO:0007669"/>
    <property type="project" value="UniProtKB-SubCell"/>
</dbReference>
<dbReference type="PROSITE" id="PS50850">
    <property type="entry name" value="MFS"/>
    <property type="match status" value="1"/>
</dbReference>
<feature type="transmembrane region" description="Helical" evidence="6">
    <location>
        <begin position="166"/>
        <end position="183"/>
    </location>
</feature>
<evidence type="ECO:0000313" key="9">
    <source>
        <dbReference type="Proteomes" id="UP000093695"/>
    </source>
</evidence>
<feature type="transmembrane region" description="Helical" evidence="6">
    <location>
        <begin position="203"/>
        <end position="223"/>
    </location>
</feature>
<name>A0A193C3B9_AMYOR</name>
<feature type="transmembrane region" description="Helical" evidence="6">
    <location>
        <begin position="347"/>
        <end position="370"/>
    </location>
</feature>
<accession>A0A193C3B9</accession>
<dbReference type="SUPFAM" id="SSF103473">
    <property type="entry name" value="MFS general substrate transporter"/>
    <property type="match status" value="1"/>
</dbReference>
<keyword evidence="2" id="KW-1003">Cell membrane</keyword>
<protein>
    <submittedName>
        <fullName evidence="8">Transporter</fullName>
    </submittedName>
</protein>
<dbReference type="InterPro" id="IPR020846">
    <property type="entry name" value="MFS_dom"/>
</dbReference>
<dbReference type="InterPro" id="IPR036259">
    <property type="entry name" value="MFS_trans_sf"/>
</dbReference>
<feature type="transmembrane region" description="Helical" evidence="6">
    <location>
        <begin position="286"/>
        <end position="308"/>
    </location>
</feature>
<evidence type="ECO:0000256" key="4">
    <source>
        <dbReference type="ARBA" id="ARBA00022989"/>
    </source>
</evidence>
<dbReference type="PANTHER" id="PTHR43124:SF3">
    <property type="entry name" value="CHLORAMPHENICOL EFFLUX PUMP RV0191"/>
    <property type="match status" value="1"/>
</dbReference>
<keyword evidence="4 6" id="KW-1133">Transmembrane helix</keyword>
<dbReference type="Proteomes" id="UP000093695">
    <property type="component" value="Chromosome"/>
</dbReference>
<dbReference type="STRING" id="31958.SD37_26865"/>
<proteinExistence type="predicted"/>
<reference evidence="8 9" key="1">
    <citation type="journal article" date="2015" name="Genome Announc.">
        <title>Draft Genome Sequence of Norvancomycin-Producing Strain Amycolatopsis orientalis CPCC200066.</title>
        <authorList>
            <person name="Lei X."/>
            <person name="Yuan F."/>
            <person name="Shi Y."/>
            <person name="Li X."/>
            <person name="Wang L."/>
            <person name="Hong B."/>
        </authorList>
    </citation>
    <scope>NUCLEOTIDE SEQUENCE [LARGE SCALE GENOMIC DNA]</scope>
    <source>
        <strain evidence="8 9">B-37</strain>
    </source>
</reference>
<keyword evidence="3 6" id="KW-0812">Transmembrane</keyword>
<feature type="transmembrane region" description="Helical" evidence="6">
    <location>
        <begin position="46"/>
        <end position="65"/>
    </location>
</feature>
<evidence type="ECO:0000256" key="5">
    <source>
        <dbReference type="ARBA" id="ARBA00023136"/>
    </source>
</evidence>
<feature type="domain" description="Major facilitator superfamily (MFS) profile" evidence="7">
    <location>
        <begin position="12"/>
        <end position="375"/>
    </location>
</feature>
<feature type="transmembrane region" description="Helical" evidence="6">
    <location>
        <begin position="135"/>
        <end position="160"/>
    </location>
</feature>
<evidence type="ECO:0000256" key="2">
    <source>
        <dbReference type="ARBA" id="ARBA00022475"/>
    </source>
</evidence>
<keyword evidence="5 6" id="KW-0472">Membrane</keyword>
<feature type="transmembrane region" description="Helical" evidence="6">
    <location>
        <begin position="235"/>
        <end position="255"/>
    </location>
</feature>
<dbReference type="RefSeq" id="WP_044849911.1">
    <property type="nucleotide sequence ID" value="NZ_CP016174.1"/>
</dbReference>
<evidence type="ECO:0000259" key="7">
    <source>
        <dbReference type="PROSITE" id="PS50850"/>
    </source>
</evidence>
<sequence>MTTTRTEPPLLARATVLGAATLTIMAAAIIAPSLPAMSRAFDADVLVRLALTITSLAIAVSAPLAGAFADRTGRRPLLITALLLYAVSGTAGFFITDLTVLLISRALLGLAVGGIMTAVSTVITDWFDGPRRAAFLGLQQAFASLGGVVFLPLAGVLAGIDWRAPFWLYSVAVVIALAALAGLRDEPRVKIQGGAFRPPAKALGIYAVALVATLVFFMAPTQLPFLLAELSVGPGVTGVVIAGSTLTSVLGALVFPRLRWGPRTITASSIALLGVGWLLAGTGTVAGIVAGLLVGGIGVGVVVPHLNVQLSGMAAPQHRGRILSGLVAGIFLGQFLSPLVVAPLVQAAGIAGAFVWTGVFTTVGALGALVTKEKK</sequence>
<feature type="transmembrane region" description="Helical" evidence="6">
    <location>
        <begin position="77"/>
        <end position="96"/>
    </location>
</feature>
<feature type="transmembrane region" description="Helical" evidence="6">
    <location>
        <begin position="12"/>
        <end position="34"/>
    </location>
</feature>
<feature type="transmembrane region" description="Helical" evidence="6">
    <location>
        <begin position="102"/>
        <end position="123"/>
    </location>
</feature>
<dbReference type="InterPro" id="IPR050189">
    <property type="entry name" value="MFS_Efflux_Transporters"/>
</dbReference>
<dbReference type="Gene3D" id="1.20.1250.20">
    <property type="entry name" value="MFS general substrate transporter like domains"/>
    <property type="match status" value="1"/>
</dbReference>
<dbReference type="PANTHER" id="PTHR43124">
    <property type="entry name" value="PURINE EFFLUX PUMP PBUE"/>
    <property type="match status" value="1"/>
</dbReference>
<dbReference type="GO" id="GO:0022857">
    <property type="term" value="F:transmembrane transporter activity"/>
    <property type="evidence" value="ECO:0007669"/>
    <property type="project" value="InterPro"/>
</dbReference>
<keyword evidence="9" id="KW-1185">Reference proteome</keyword>
<dbReference type="KEGG" id="aori:SD37_26865"/>
<dbReference type="InterPro" id="IPR011701">
    <property type="entry name" value="MFS"/>
</dbReference>
<feature type="transmembrane region" description="Helical" evidence="6">
    <location>
        <begin position="262"/>
        <end position="280"/>
    </location>
</feature>
<dbReference type="Pfam" id="PF07690">
    <property type="entry name" value="MFS_1"/>
    <property type="match status" value="2"/>
</dbReference>
<evidence type="ECO:0000313" key="8">
    <source>
        <dbReference type="EMBL" id="ANN18888.1"/>
    </source>
</evidence>
<evidence type="ECO:0000256" key="3">
    <source>
        <dbReference type="ARBA" id="ARBA00022692"/>
    </source>
</evidence>
<comment type="subcellular location">
    <subcellularLocation>
        <location evidence="1">Cell membrane</location>
        <topology evidence="1">Multi-pass membrane protein</topology>
    </subcellularLocation>
</comment>
<evidence type="ECO:0000256" key="1">
    <source>
        <dbReference type="ARBA" id="ARBA00004651"/>
    </source>
</evidence>
<dbReference type="EMBL" id="CP016174">
    <property type="protein sequence ID" value="ANN18888.1"/>
    <property type="molecule type" value="Genomic_DNA"/>
</dbReference>
<evidence type="ECO:0000256" key="6">
    <source>
        <dbReference type="SAM" id="Phobius"/>
    </source>
</evidence>
<feature type="transmembrane region" description="Helical" evidence="6">
    <location>
        <begin position="320"/>
        <end position="341"/>
    </location>
</feature>
<dbReference type="AlphaFoldDB" id="A0A193C3B9"/>
<dbReference type="CDD" id="cd17473">
    <property type="entry name" value="MFS_arabinose_efflux_permease_like"/>
    <property type="match status" value="1"/>
</dbReference>
<organism evidence="8 9">
    <name type="scientific">Amycolatopsis orientalis</name>
    <name type="common">Nocardia orientalis</name>
    <dbReference type="NCBI Taxonomy" id="31958"/>
    <lineage>
        <taxon>Bacteria</taxon>
        <taxon>Bacillati</taxon>
        <taxon>Actinomycetota</taxon>
        <taxon>Actinomycetes</taxon>
        <taxon>Pseudonocardiales</taxon>
        <taxon>Pseudonocardiaceae</taxon>
        <taxon>Amycolatopsis</taxon>
    </lineage>
</organism>
<gene>
    <name evidence="8" type="ORF">SD37_26865</name>
</gene>